<dbReference type="Gene3D" id="3.40.50.720">
    <property type="entry name" value="NAD(P)-binding Rossmann-like Domain"/>
    <property type="match status" value="1"/>
</dbReference>
<evidence type="ECO:0000256" key="3">
    <source>
        <dbReference type="ARBA" id="ARBA00022755"/>
    </source>
</evidence>
<dbReference type="GO" id="GO:0004477">
    <property type="term" value="F:methenyltetrahydrofolate cyclohydrolase activity"/>
    <property type="evidence" value="ECO:0007669"/>
    <property type="project" value="TreeGrafter"/>
</dbReference>
<keyword evidence="2" id="KW-0554">One-carbon metabolism</keyword>
<dbReference type="EMBL" id="PEZV01000020">
    <property type="protein sequence ID" value="PIT97307.1"/>
    <property type="molecule type" value="Genomic_DNA"/>
</dbReference>
<dbReference type="PANTHER" id="PTHR48099:SF5">
    <property type="entry name" value="C-1-TETRAHYDROFOLATE SYNTHASE, CYTOPLASMIC"/>
    <property type="match status" value="1"/>
</dbReference>
<evidence type="ECO:0000256" key="2">
    <source>
        <dbReference type="ARBA" id="ARBA00022563"/>
    </source>
</evidence>
<comment type="caution">
    <text evidence="11">The sequence shown here is derived from an EMBL/GenBank/DDBJ whole genome shotgun (WGS) entry which is preliminary data.</text>
</comment>
<gene>
    <name evidence="11" type="ORF">COT77_02110</name>
</gene>
<evidence type="ECO:0000256" key="6">
    <source>
        <dbReference type="ARBA" id="ARBA00023002"/>
    </source>
</evidence>
<proteinExistence type="predicted"/>
<keyword evidence="3" id="KW-0658">Purine biosynthesis</keyword>
<dbReference type="InterPro" id="IPR020631">
    <property type="entry name" value="THF_DH/CycHdrlase_NAD-bd_dom"/>
</dbReference>
<dbReference type="SUPFAM" id="SSF53223">
    <property type="entry name" value="Aminoacid dehydrogenase-like, N-terminal domain"/>
    <property type="match status" value="1"/>
</dbReference>
<protein>
    <submittedName>
        <fullName evidence="11">Uncharacterized protein</fullName>
    </submittedName>
</protein>
<dbReference type="InterPro" id="IPR020867">
    <property type="entry name" value="THF_DH/CycHdrlase_CS"/>
</dbReference>
<dbReference type="InterPro" id="IPR036291">
    <property type="entry name" value="NAD(P)-bd_dom_sf"/>
</dbReference>
<dbReference type="GO" id="GO:0035999">
    <property type="term" value="P:tetrahydrofolate interconversion"/>
    <property type="evidence" value="ECO:0007669"/>
    <property type="project" value="TreeGrafter"/>
</dbReference>
<dbReference type="GO" id="GO:0009086">
    <property type="term" value="P:methionine biosynthetic process"/>
    <property type="evidence" value="ECO:0007669"/>
    <property type="project" value="UniProtKB-KW"/>
</dbReference>
<accession>A0A2M6WX07</accession>
<keyword evidence="5" id="KW-0521">NADP</keyword>
<feature type="domain" description="Tetrahydrofolate dehydrogenase/cyclohydrolase catalytic" evidence="9">
    <location>
        <begin position="3"/>
        <end position="114"/>
    </location>
</feature>
<evidence type="ECO:0000259" key="9">
    <source>
        <dbReference type="Pfam" id="PF00763"/>
    </source>
</evidence>
<dbReference type="SUPFAM" id="SSF51735">
    <property type="entry name" value="NAD(P)-binding Rossmann-fold domains"/>
    <property type="match status" value="1"/>
</dbReference>
<evidence type="ECO:0000256" key="4">
    <source>
        <dbReference type="ARBA" id="ARBA00022801"/>
    </source>
</evidence>
<dbReference type="Pfam" id="PF00763">
    <property type="entry name" value="THF_DHG_CYH"/>
    <property type="match status" value="1"/>
</dbReference>
<dbReference type="GO" id="GO:0004488">
    <property type="term" value="F:methylenetetrahydrofolate dehydrogenase (NADP+) activity"/>
    <property type="evidence" value="ECO:0007669"/>
    <property type="project" value="InterPro"/>
</dbReference>
<dbReference type="AlphaFoldDB" id="A0A2M6WX07"/>
<dbReference type="PANTHER" id="PTHR48099">
    <property type="entry name" value="C-1-TETRAHYDROFOLATE SYNTHASE, CYTOPLASMIC-RELATED"/>
    <property type="match status" value="1"/>
</dbReference>
<dbReference type="Pfam" id="PF02882">
    <property type="entry name" value="THF_DHG_CYH_C"/>
    <property type="match status" value="1"/>
</dbReference>
<name>A0A2M6WX07_9BACT</name>
<evidence type="ECO:0000313" key="11">
    <source>
        <dbReference type="EMBL" id="PIT97307.1"/>
    </source>
</evidence>
<dbReference type="GO" id="GO:0006164">
    <property type="term" value="P:purine nucleotide biosynthetic process"/>
    <property type="evidence" value="ECO:0007669"/>
    <property type="project" value="UniProtKB-KW"/>
</dbReference>
<organism evidence="11 12">
    <name type="scientific">Candidatus Berkelbacteria bacterium CG10_big_fil_rev_8_21_14_0_10_41_12</name>
    <dbReference type="NCBI Taxonomy" id="1974513"/>
    <lineage>
        <taxon>Bacteria</taxon>
        <taxon>Candidatus Berkelbacteria</taxon>
    </lineage>
</organism>
<keyword evidence="6" id="KW-0560">Oxidoreductase</keyword>
<comment type="pathway">
    <text evidence="1">One-carbon metabolism; tetrahydrofolate interconversion.</text>
</comment>
<dbReference type="PRINTS" id="PR00085">
    <property type="entry name" value="THFDHDRGNASE"/>
</dbReference>
<keyword evidence="4" id="KW-0378">Hydrolase</keyword>
<sequence>MKIDGIKISRKILADLKRKISGFRKKPILAVIWLGDNFICGKFIKAKAETAKSIGVGFKLFKFCARVGEKEVQDLIEKLNADSNIDGIMIQLPVPEGLDRKKLISKISPVKDVDGLRFCAGLDSKFLPAVALAILEALDLAKVNLKRAKIAVIGKGFLVGNSIGKLFSSRAVKFAVIDSKTKNADKIISEADVVITATGKSNLIKCSFLKEGVVLIDAGSAEEAGKITGDSEPACYAKASFYTPVPGGIGPITVAMLMKNLVEKS</sequence>
<dbReference type="InterPro" id="IPR000672">
    <property type="entry name" value="THF_DH/CycHdrlase"/>
</dbReference>
<keyword evidence="7" id="KW-0028">Amino-acid biosynthesis</keyword>
<evidence type="ECO:0000256" key="1">
    <source>
        <dbReference type="ARBA" id="ARBA00004777"/>
    </source>
</evidence>
<evidence type="ECO:0000256" key="5">
    <source>
        <dbReference type="ARBA" id="ARBA00022857"/>
    </source>
</evidence>
<dbReference type="GO" id="GO:0005829">
    <property type="term" value="C:cytosol"/>
    <property type="evidence" value="ECO:0007669"/>
    <property type="project" value="TreeGrafter"/>
</dbReference>
<evidence type="ECO:0000256" key="7">
    <source>
        <dbReference type="ARBA" id="ARBA00023167"/>
    </source>
</evidence>
<dbReference type="PROSITE" id="PS00767">
    <property type="entry name" value="THF_DHG_CYH_2"/>
    <property type="match status" value="1"/>
</dbReference>
<evidence type="ECO:0000313" key="12">
    <source>
        <dbReference type="Proteomes" id="UP000228596"/>
    </source>
</evidence>
<dbReference type="InterPro" id="IPR046346">
    <property type="entry name" value="Aminoacid_DH-like_N_sf"/>
</dbReference>
<dbReference type="Gene3D" id="3.40.50.10860">
    <property type="entry name" value="Leucine Dehydrogenase, chain A, domain 1"/>
    <property type="match status" value="1"/>
</dbReference>
<reference evidence="12" key="1">
    <citation type="submission" date="2017-09" db="EMBL/GenBank/DDBJ databases">
        <title>Depth-based differentiation of microbial function through sediment-hosted aquifers and enrichment of novel symbionts in the deep terrestrial subsurface.</title>
        <authorList>
            <person name="Probst A.J."/>
            <person name="Ladd B."/>
            <person name="Jarett J.K."/>
            <person name="Geller-Mcgrath D.E."/>
            <person name="Sieber C.M.K."/>
            <person name="Emerson J.B."/>
            <person name="Anantharaman K."/>
            <person name="Thomas B.C."/>
            <person name="Malmstrom R."/>
            <person name="Stieglmeier M."/>
            <person name="Klingl A."/>
            <person name="Woyke T."/>
            <person name="Ryan C.M."/>
            <person name="Banfield J.F."/>
        </authorList>
    </citation>
    <scope>NUCLEOTIDE SEQUENCE [LARGE SCALE GENOMIC DNA]</scope>
</reference>
<keyword evidence="8" id="KW-0511">Multifunctional enzyme</keyword>
<keyword evidence="7" id="KW-0486">Methionine biosynthesis</keyword>
<feature type="domain" description="Tetrahydrofolate dehydrogenase/cyclohydrolase NAD(P)-binding" evidence="10">
    <location>
        <begin position="128"/>
        <end position="263"/>
    </location>
</feature>
<evidence type="ECO:0000256" key="8">
    <source>
        <dbReference type="ARBA" id="ARBA00023268"/>
    </source>
</evidence>
<evidence type="ECO:0000259" key="10">
    <source>
        <dbReference type="Pfam" id="PF02882"/>
    </source>
</evidence>
<dbReference type="Proteomes" id="UP000228596">
    <property type="component" value="Unassembled WGS sequence"/>
</dbReference>
<dbReference type="InterPro" id="IPR020630">
    <property type="entry name" value="THF_DH/CycHdrlase_cat_dom"/>
</dbReference>